<dbReference type="SUPFAM" id="SSF50621">
    <property type="entry name" value="Alanine racemase C-terminal domain-like"/>
    <property type="match status" value="1"/>
</dbReference>
<proteinExistence type="inferred from homology"/>
<keyword evidence="2 5" id="KW-0210">Decarboxylase</keyword>
<evidence type="ECO:0000259" key="9">
    <source>
        <dbReference type="Pfam" id="PF02784"/>
    </source>
</evidence>
<dbReference type="InterPro" id="IPR029066">
    <property type="entry name" value="PLP-binding_barrel"/>
</dbReference>
<dbReference type="InterPro" id="IPR009006">
    <property type="entry name" value="Ala_racemase/Decarboxylase_C"/>
</dbReference>
<dbReference type="PROSITE" id="PS00879">
    <property type="entry name" value="ODR_DC_2_2"/>
    <property type="match status" value="1"/>
</dbReference>
<dbReference type="InterPro" id="IPR000183">
    <property type="entry name" value="Orn/DAP/Arg_de-COase"/>
</dbReference>
<evidence type="ECO:0000256" key="8">
    <source>
        <dbReference type="RuleBase" id="RU003738"/>
    </source>
</evidence>
<dbReference type="EC" id="4.1.1.20" evidence="5 6"/>
<dbReference type="SUPFAM" id="SSF51419">
    <property type="entry name" value="PLP-binding barrel"/>
    <property type="match status" value="1"/>
</dbReference>
<dbReference type="Gene3D" id="2.40.37.10">
    <property type="entry name" value="Lyase, Ornithine Decarboxylase, Chain A, domain 1"/>
    <property type="match status" value="1"/>
</dbReference>
<feature type="active site" description="Proton donor" evidence="7">
    <location>
        <position position="359"/>
    </location>
</feature>
<dbReference type="InterPro" id="IPR022644">
    <property type="entry name" value="De-COase2_N"/>
</dbReference>
<dbReference type="InterPro" id="IPR022657">
    <property type="entry name" value="De-COase2_CS"/>
</dbReference>
<feature type="binding site" evidence="5">
    <location>
        <position position="291"/>
    </location>
    <ligand>
        <name>substrate</name>
    </ligand>
</feature>
<dbReference type="NCBIfam" id="TIGR01048">
    <property type="entry name" value="lysA"/>
    <property type="match status" value="1"/>
</dbReference>
<feature type="binding site" evidence="5">
    <location>
        <position position="332"/>
    </location>
    <ligand>
        <name>substrate</name>
    </ligand>
</feature>
<evidence type="ECO:0000256" key="1">
    <source>
        <dbReference type="ARBA" id="ARBA00001933"/>
    </source>
</evidence>
<organism evidence="10 11">
    <name type="scientific">Sulfobacillus benefaciens</name>
    <dbReference type="NCBI Taxonomy" id="453960"/>
    <lineage>
        <taxon>Bacteria</taxon>
        <taxon>Bacillati</taxon>
        <taxon>Bacillota</taxon>
        <taxon>Clostridia</taxon>
        <taxon>Eubacteriales</taxon>
        <taxon>Clostridiales Family XVII. Incertae Sedis</taxon>
        <taxon>Sulfobacillus</taxon>
    </lineage>
</organism>
<gene>
    <name evidence="5 10" type="primary">lysA</name>
    <name evidence="10" type="ORF">C7B46_09545</name>
</gene>
<evidence type="ECO:0000256" key="7">
    <source>
        <dbReference type="PIRSR" id="PIRSR600183-50"/>
    </source>
</evidence>
<evidence type="ECO:0000256" key="4">
    <source>
        <dbReference type="ARBA" id="ARBA00023239"/>
    </source>
</evidence>
<dbReference type="Proteomes" id="UP000242972">
    <property type="component" value="Unassembled WGS sequence"/>
</dbReference>
<dbReference type="PRINTS" id="PR01179">
    <property type="entry name" value="ODADCRBXLASE"/>
</dbReference>
<protein>
    <recommendedName>
        <fullName evidence="5 6">Diaminopimelate decarboxylase</fullName>
        <shortName evidence="5">DAP decarboxylase</shortName>
        <shortName evidence="5">DAPDC</shortName>
        <ecNumber evidence="5 6">4.1.1.20</ecNumber>
    </recommendedName>
</protein>
<evidence type="ECO:0000256" key="2">
    <source>
        <dbReference type="ARBA" id="ARBA00022793"/>
    </source>
</evidence>
<dbReference type="PRINTS" id="PR01181">
    <property type="entry name" value="DAPDCRBXLASE"/>
</dbReference>
<dbReference type="GO" id="GO:0030170">
    <property type="term" value="F:pyridoxal phosphate binding"/>
    <property type="evidence" value="ECO:0007669"/>
    <property type="project" value="UniProtKB-UniRule"/>
</dbReference>
<dbReference type="InterPro" id="IPR002986">
    <property type="entry name" value="DAP_deCOOHase_LysA"/>
</dbReference>
<dbReference type="GO" id="GO:0008836">
    <property type="term" value="F:diaminopimelate decarboxylase activity"/>
    <property type="evidence" value="ECO:0007669"/>
    <property type="project" value="UniProtKB-UniRule"/>
</dbReference>
<comment type="subunit">
    <text evidence="5">Homodimer.</text>
</comment>
<dbReference type="AlphaFoldDB" id="A0A2T2XG76"/>
<comment type="catalytic activity">
    <reaction evidence="5 8">
        <text>meso-2,6-diaminopimelate + H(+) = L-lysine + CO2</text>
        <dbReference type="Rhea" id="RHEA:15101"/>
        <dbReference type="ChEBI" id="CHEBI:15378"/>
        <dbReference type="ChEBI" id="CHEBI:16526"/>
        <dbReference type="ChEBI" id="CHEBI:32551"/>
        <dbReference type="ChEBI" id="CHEBI:57791"/>
        <dbReference type="EC" id="4.1.1.20"/>
    </reaction>
</comment>
<feature type="binding site" evidence="5">
    <location>
        <position position="247"/>
    </location>
    <ligand>
        <name>pyridoxal 5'-phosphate</name>
        <dbReference type="ChEBI" id="CHEBI:597326"/>
    </ligand>
</feature>
<reference evidence="10 11" key="1">
    <citation type="journal article" date="2014" name="BMC Genomics">
        <title>Comparison of environmental and isolate Sulfobacillus genomes reveals diverse carbon, sulfur, nitrogen, and hydrogen metabolisms.</title>
        <authorList>
            <person name="Justice N.B."/>
            <person name="Norman A."/>
            <person name="Brown C.T."/>
            <person name="Singh A."/>
            <person name="Thomas B.C."/>
            <person name="Banfield J.F."/>
        </authorList>
    </citation>
    <scope>NUCLEOTIDE SEQUENCE [LARGE SCALE GENOMIC DNA]</scope>
    <source>
        <strain evidence="10">AMDSBA4</strain>
    </source>
</reference>
<dbReference type="Gene3D" id="3.20.20.10">
    <property type="entry name" value="Alanine racemase"/>
    <property type="match status" value="1"/>
</dbReference>
<dbReference type="FunFam" id="3.20.20.10:FF:000003">
    <property type="entry name" value="Diaminopimelate decarboxylase"/>
    <property type="match status" value="1"/>
</dbReference>
<keyword evidence="3 5" id="KW-0663">Pyridoxal phosphate</keyword>
<dbReference type="GO" id="GO:0009089">
    <property type="term" value="P:lysine biosynthetic process via diaminopimelate"/>
    <property type="evidence" value="ECO:0007669"/>
    <property type="project" value="UniProtKB-UniRule"/>
</dbReference>
<sequence length="439" mass="48561">MKPDTFMVDQNRQISIGGVALAYLAEKYGTPLYVLDYETIVHRIKDYQDALSELTPPGQAFYAGKAFLCQAMAGLLEQHQMGLDVVSGGELYTALQAGFNPERIMFHGNVKTREEIAYALTAHVGHIVCDSMDELERIEEEAARIGCQAPVLLRITPGIEAHTHEFIRTGQFDSKFGFGLADGLADRAVKRALTLEHVLLKGFHAHIGSQILEEDPFILNAETLLRYSLGWNQSHGWWPEVLNIGGGFGVRYQPGDHPPRLTTVVSAINELLHELTPKELAVPRIFMEPGRSIIAEAGVTLYRVLVTKSVPGGKRYISVDGGMGDNIRPALYQAEYRAAIDGKVGQDNMETVTVAGRYCETGDVLLKDIALSQAAVDDLLVVFDTGAYNYSMASNYNRVPRPAVVLVHQGQDYLWVARESYQDLVRADSPYAMTLAEFR</sequence>
<feature type="binding site" evidence="5">
    <location>
        <position position="360"/>
    </location>
    <ligand>
        <name>substrate</name>
    </ligand>
</feature>
<name>A0A2T2XG76_9FIRM</name>
<evidence type="ECO:0000313" key="11">
    <source>
        <dbReference type="Proteomes" id="UP000242972"/>
    </source>
</evidence>
<feature type="binding site" evidence="5">
    <location>
        <position position="328"/>
    </location>
    <ligand>
        <name>substrate</name>
    </ligand>
</feature>
<dbReference type="PANTHER" id="PTHR43727:SF2">
    <property type="entry name" value="GROUP IV DECARBOXYLASE"/>
    <property type="match status" value="1"/>
</dbReference>
<evidence type="ECO:0000256" key="6">
    <source>
        <dbReference type="NCBIfam" id="TIGR01048"/>
    </source>
</evidence>
<evidence type="ECO:0000256" key="3">
    <source>
        <dbReference type="ARBA" id="ARBA00022898"/>
    </source>
</evidence>
<comment type="similarity">
    <text evidence="5">Belongs to the Orn/Lys/Arg decarboxylase class-II family. LysA subfamily.</text>
</comment>
<evidence type="ECO:0000256" key="5">
    <source>
        <dbReference type="HAMAP-Rule" id="MF_02120"/>
    </source>
</evidence>
<feature type="domain" description="Orn/DAP/Arg decarboxylase 2 N-terminal" evidence="9">
    <location>
        <begin position="39"/>
        <end position="295"/>
    </location>
</feature>
<feature type="modified residue" description="N6-(pyridoxal phosphate)lysine" evidence="5 7">
    <location>
        <position position="65"/>
    </location>
</feature>
<accession>A0A2T2XG76</accession>
<comment type="pathway">
    <text evidence="5 8">Amino-acid biosynthesis; L-lysine biosynthesis via DAP pathway; L-lysine from DL-2,6-diaminopimelate: step 1/1.</text>
</comment>
<dbReference type="Pfam" id="PF02784">
    <property type="entry name" value="Orn_Arg_deC_N"/>
    <property type="match status" value="1"/>
</dbReference>
<keyword evidence="5 8" id="KW-0457">Lysine biosynthesis</keyword>
<feature type="binding site" evidence="5">
    <location>
        <position position="388"/>
    </location>
    <ligand>
        <name>pyridoxal 5'-phosphate</name>
        <dbReference type="ChEBI" id="CHEBI:597326"/>
    </ligand>
</feature>
<dbReference type="HAMAP" id="MF_02120">
    <property type="entry name" value="LysA"/>
    <property type="match status" value="1"/>
</dbReference>
<dbReference type="UniPathway" id="UPA00034">
    <property type="reaction ID" value="UER00027"/>
</dbReference>
<keyword evidence="4 5" id="KW-0456">Lyase</keyword>
<feature type="binding site" evidence="5">
    <location>
        <begin position="288"/>
        <end position="291"/>
    </location>
    <ligand>
        <name>pyridoxal 5'-phosphate</name>
        <dbReference type="ChEBI" id="CHEBI:597326"/>
    </ligand>
</feature>
<dbReference type="PANTHER" id="PTHR43727">
    <property type="entry name" value="DIAMINOPIMELATE DECARBOXYLASE"/>
    <property type="match status" value="1"/>
</dbReference>
<feature type="binding site" evidence="5">
    <location>
        <position position="388"/>
    </location>
    <ligand>
        <name>substrate</name>
    </ligand>
</feature>
<comment type="cofactor">
    <cofactor evidence="1 5 7 8">
        <name>pyridoxal 5'-phosphate</name>
        <dbReference type="ChEBI" id="CHEBI:597326"/>
    </cofactor>
</comment>
<evidence type="ECO:0000313" key="10">
    <source>
        <dbReference type="EMBL" id="PSR33514.1"/>
    </source>
</evidence>
<comment type="caution">
    <text evidence="10">The sequence shown here is derived from an EMBL/GenBank/DDBJ whole genome shotgun (WGS) entry which is preliminary data.</text>
</comment>
<keyword evidence="5" id="KW-0028">Amino-acid biosynthesis</keyword>
<comment type="function">
    <text evidence="5">Specifically catalyzes the decarboxylation of meso-diaminopimelate (meso-DAP) to L-lysine.</text>
</comment>
<dbReference type="EMBL" id="PXYW01000019">
    <property type="protein sequence ID" value="PSR33514.1"/>
    <property type="molecule type" value="Genomic_DNA"/>
</dbReference>
<dbReference type="CDD" id="cd06828">
    <property type="entry name" value="PLPDE_III_DapDC"/>
    <property type="match status" value="1"/>
</dbReference>